<organism evidence="4 7">
    <name type="scientific">Allgaiera indica</name>
    <dbReference type="NCBI Taxonomy" id="765699"/>
    <lineage>
        <taxon>Bacteria</taxon>
        <taxon>Pseudomonadati</taxon>
        <taxon>Pseudomonadota</taxon>
        <taxon>Alphaproteobacteria</taxon>
        <taxon>Rhodobacterales</taxon>
        <taxon>Paracoccaceae</taxon>
        <taxon>Allgaiera</taxon>
    </lineage>
</organism>
<evidence type="ECO:0000256" key="1">
    <source>
        <dbReference type="ARBA" id="ARBA00010529"/>
    </source>
</evidence>
<keyword evidence="2 5" id="KW-0238">DNA-binding</keyword>
<comment type="similarity">
    <text evidence="1">Belongs to the bacterial histone-like protein family.</text>
</comment>
<dbReference type="AlphaFoldDB" id="A0AAN4UT48"/>
<reference evidence="5 6" key="2">
    <citation type="submission" date="2016-10" db="EMBL/GenBank/DDBJ databases">
        <authorList>
            <person name="Varghese N."/>
            <person name="Submissions S."/>
        </authorList>
    </citation>
    <scope>NUCLEOTIDE SEQUENCE [LARGE SCALE GENOMIC DNA]</scope>
    <source>
        <strain evidence="5 6">DSM 24802</strain>
    </source>
</reference>
<proteinExistence type="inferred from homology"/>
<dbReference type="RefSeq" id="WP_244521012.1">
    <property type="nucleotide sequence ID" value="NZ_BNAB01000010.1"/>
</dbReference>
<gene>
    <name evidence="4" type="ORF">GCM10008024_24050</name>
    <name evidence="5" type="ORF">SAMN05444006_11122</name>
</gene>
<dbReference type="EMBL" id="FNOB01000011">
    <property type="protein sequence ID" value="SDX16764.1"/>
    <property type="molecule type" value="Genomic_DNA"/>
</dbReference>
<keyword evidence="6" id="KW-1185">Reference proteome</keyword>
<dbReference type="EMBL" id="BNAB01000010">
    <property type="protein sequence ID" value="GHE02856.1"/>
    <property type="molecule type" value="Genomic_DNA"/>
</dbReference>
<dbReference type="Pfam" id="PF00216">
    <property type="entry name" value="Bac_DNA_binding"/>
    <property type="match status" value="1"/>
</dbReference>
<evidence type="ECO:0000313" key="7">
    <source>
        <dbReference type="Proteomes" id="UP000634647"/>
    </source>
</evidence>
<evidence type="ECO:0000256" key="3">
    <source>
        <dbReference type="SAM" id="MobiDB-lite"/>
    </source>
</evidence>
<evidence type="ECO:0000313" key="4">
    <source>
        <dbReference type="EMBL" id="GHE02856.1"/>
    </source>
</evidence>
<dbReference type="SUPFAM" id="SSF47729">
    <property type="entry name" value="IHF-like DNA-binding proteins"/>
    <property type="match status" value="1"/>
</dbReference>
<dbReference type="InterPro" id="IPR010992">
    <property type="entry name" value="IHF-like_DNA-bd_dom_sf"/>
</dbReference>
<accession>A0AAN4UT48</accession>
<dbReference type="GO" id="GO:0030527">
    <property type="term" value="F:structural constituent of chromatin"/>
    <property type="evidence" value="ECO:0007669"/>
    <property type="project" value="InterPro"/>
</dbReference>
<feature type="region of interest" description="Disordered" evidence="3">
    <location>
        <begin position="1"/>
        <end position="31"/>
    </location>
</feature>
<evidence type="ECO:0000256" key="2">
    <source>
        <dbReference type="ARBA" id="ARBA00023125"/>
    </source>
</evidence>
<dbReference type="InterPro" id="IPR000119">
    <property type="entry name" value="Hist_DNA-bd"/>
</dbReference>
<feature type="compositionally biased region" description="Polar residues" evidence="3">
    <location>
        <begin position="1"/>
        <end position="11"/>
    </location>
</feature>
<protein>
    <submittedName>
        <fullName evidence="5">DNA-binding protein</fullName>
    </submittedName>
</protein>
<name>A0AAN4UT48_9RHOB</name>
<evidence type="ECO:0000313" key="6">
    <source>
        <dbReference type="Proteomes" id="UP000199541"/>
    </source>
</evidence>
<comment type="caution">
    <text evidence="4">The sequence shown here is derived from an EMBL/GenBank/DDBJ whole genome shotgun (WGS) entry which is preliminary data.</text>
</comment>
<reference evidence="4" key="1">
    <citation type="journal article" date="2014" name="Int. J. Syst. Evol. Microbiol.">
        <title>Complete genome sequence of Corynebacterium casei LMG S-19264T (=DSM 44701T), isolated from a smear-ripened cheese.</title>
        <authorList>
            <consortium name="US DOE Joint Genome Institute (JGI-PGF)"/>
            <person name="Walter F."/>
            <person name="Albersmeier A."/>
            <person name="Kalinowski J."/>
            <person name="Ruckert C."/>
        </authorList>
    </citation>
    <scope>NUCLEOTIDE SEQUENCE</scope>
    <source>
        <strain evidence="4">CGMCC 1.10859</strain>
    </source>
</reference>
<dbReference type="Proteomes" id="UP000634647">
    <property type="component" value="Unassembled WGS sequence"/>
</dbReference>
<evidence type="ECO:0000313" key="5">
    <source>
        <dbReference type="EMBL" id="SDX16764.1"/>
    </source>
</evidence>
<dbReference type="Gene3D" id="4.10.520.10">
    <property type="entry name" value="IHF-like DNA-binding proteins"/>
    <property type="match status" value="1"/>
</dbReference>
<dbReference type="Proteomes" id="UP000199541">
    <property type="component" value="Unassembled WGS sequence"/>
</dbReference>
<sequence length="124" mass="12889">MAMSPKTTTPAVSGADAAPSIPSTSAQDADLAEDRGVEVTLLKRELFARVVAATDAKKPQVKQIVEATLAIIGQALADGEALNLPPLGKVRIVRSRDAGSAEVITLKLRRKGRSAALGAEDEES</sequence>
<dbReference type="GO" id="GO:0003677">
    <property type="term" value="F:DNA binding"/>
    <property type="evidence" value="ECO:0007669"/>
    <property type="project" value="UniProtKB-KW"/>
</dbReference>
<reference evidence="4" key="3">
    <citation type="submission" date="2023-06" db="EMBL/GenBank/DDBJ databases">
        <authorList>
            <person name="Sun Q."/>
            <person name="Zhou Y."/>
        </authorList>
    </citation>
    <scope>NUCLEOTIDE SEQUENCE</scope>
    <source>
        <strain evidence="4">CGMCC 1.10859</strain>
    </source>
</reference>